<dbReference type="STRING" id="161355.PS9374_02775"/>
<keyword evidence="2 6" id="KW-0808">Transferase</keyword>
<accession>A0A171CRZ0</accession>
<dbReference type="PIRSF" id="PIRSF005739">
    <property type="entry name" value="O-mtase"/>
    <property type="match status" value="1"/>
</dbReference>
<dbReference type="InterPro" id="IPR001077">
    <property type="entry name" value="COMT_C"/>
</dbReference>
<dbReference type="Gene3D" id="1.10.10.10">
    <property type="entry name" value="Winged helix-like DNA-binding domain superfamily/Winged helix DNA-binding domain"/>
    <property type="match status" value="1"/>
</dbReference>
<dbReference type="SUPFAM" id="SSF46785">
    <property type="entry name" value="Winged helix' DNA-binding domain"/>
    <property type="match status" value="1"/>
</dbReference>
<protein>
    <submittedName>
        <fullName evidence="6">O-methyltransferase</fullName>
    </submittedName>
</protein>
<dbReference type="Gene3D" id="1.20.58.1390">
    <property type="match status" value="1"/>
</dbReference>
<dbReference type="GO" id="GO:0008171">
    <property type="term" value="F:O-methyltransferase activity"/>
    <property type="evidence" value="ECO:0007669"/>
    <property type="project" value="InterPro"/>
</dbReference>
<sequence length="348" mass="38102">MLTSGSVTMPDSDYLRLIIHGTTAFELLRTALELDLFEHLEAAGGMDVAEAAAAMGVAEQPARVLLLGLSSVRLLDRRDGRYVNSPVVRRKLLRSSPRFLGPLVDVQARVINASMPDLAEAVRRGTNVGLRRLDGPGATLYERLTAHPDLQEVFYANMGDASRKSFAQLLDHYDFSGIRHAVDVGGGDGTNAVELARRHPDLTVTVFDQESVVRLAAERIDDPDLRKRVRFRAGDLLTDPLPEGADAILLFHIFEIWSLERNTELLRRCHDALPDGGVCLVYNIACDDEGTGPMTAGLVSPYFLTLASGEGMAYSPGDMERAVRAAGFSHVERRQDLGFSHALVVGRR</sequence>
<dbReference type="CDD" id="cd02440">
    <property type="entry name" value="AdoMet_MTases"/>
    <property type="match status" value="1"/>
</dbReference>
<feature type="domain" description="O-methyltransferase dimerisation" evidence="5">
    <location>
        <begin position="19"/>
        <end position="88"/>
    </location>
</feature>
<dbReference type="InterPro" id="IPR036388">
    <property type="entry name" value="WH-like_DNA-bd_sf"/>
</dbReference>
<dbReference type="GO" id="GO:0046983">
    <property type="term" value="F:protein dimerization activity"/>
    <property type="evidence" value="ECO:0007669"/>
    <property type="project" value="InterPro"/>
</dbReference>
<dbReference type="Gene3D" id="3.40.50.150">
    <property type="entry name" value="Vaccinia Virus protein VP39"/>
    <property type="match status" value="1"/>
</dbReference>
<proteinExistence type="predicted"/>
<dbReference type="InterPro" id="IPR029063">
    <property type="entry name" value="SAM-dependent_MTases_sf"/>
</dbReference>
<keyword evidence="1 6" id="KW-0489">Methyltransferase</keyword>
<dbReference type="OrthoDB" id="582216at2"/>
<feature type="domain" description="O-methyltransferase C-terminal" evidence="4">
    <location>
        <begin position="117"/>
        <end position="329"/>
    </location>
</feature>
<dbReference type="PANTHER" id="PTHR43712:SF2">
    <property type="entry name" value="O-METHYLTRANSFERASE CICE"/>
    <property type="match status" value="1"/>
</dbReference>
<evidence type="ECO:0000256" key="3">
    <source>
        <dbReference type="ARBA" id="ARBA00022691"/>
    </source>
</evidence>
<dbReference type="EMBL" id="BDCX01000006">
    <property type="protein sequence ID" value="GAT67122.1"/>
    <property type="molecule type" value="Genomic_DNA"/>
</dbReference>
<evidence type="ECO:0000259" key="4">
    <source>
        <dbReference type="Pfam" id="PF00891"/>
    </source>
</evidence>
<evidence type="ECO:0000259" key="5">
    <source>
        <dbReference type="Pfam" id="PF08100"/>
    </source>
</evidence>
<dbReference type="InterPro" id="IPR012967">
    <property type="entry name" value="COMT_dimerisation"/>
</dbReference>
<keyword evidence="7" id="KW-1185">Reference proteome</keyword>
<keyword evidence="3" id="KW-0949">S-adenosyl-L-methionine</keyword>
<comment type="caution">
    <text evidence="6">The sequence shown here is derived from an EMBL/GenBank/DDBJ whole genome shotgun (WGS) entry which is preliminary data.</text>
</comment>
<gene>
    <name evidence="6" type="ORF">PS9374_02775</name>
</gene>
<evidence type="ECO:0000313" key="7">
    <source>
        <dbReference type="Proteomes" id="UP000077701"/>
    </source>
</evidence>
<dbReference type="RefSeq" id="WP_068897227.1">
    <property type="nucleotide sequence ID" value="NZ_BDCX01000006.1"/>
</dbReference>
<evidence type="ECO:0000256" key="1">
    <source>
        <dbReference type="ARBA" id="ARBA00022603"/>
    </source>
</evidence>
<reference evidence="7" key="2">
    <citation type="submission" date="2016-04" db="EMBL/GenBank/DDBJ databases">
        <title>Planomonospora sphaerica JCM9374 whole genome shotgun sequence.</title>
        <authorList>
            <person name="Suzuki T."/>
            <person name="Dohra H."/>
            <person name="Kodani S."/>
        </authorList>
    </citation>
    <scope>NUCLEOTIDE SEQUENCE [LARGE SCALE GENOMIC DNA]</scope>
    <source>
        <strain evidence="7">JCM 9374</strain>
    </source>
</reference>
<dbReference type="Pfam" id="PF08100">
    <property type="entry name" value="Dimerisation"/>
    <property type="match status" value="1"/>
</dbReference>
<dbReference type="PANTHER" id="PTHR43712">
    <property type="entry name" value="PUTATIVE (AFU_ORTHOLOGUE AFUA_4G14580)-RELATED"/>
    <property type="match status" value="1"/>
</dbReference>
<reference evidence="6 7" key="1">
    <citation type="journal article" date="2016" name="Genome Announc.">
        <title>Draft Genome Sequence of Planomonospora sphaerica JCM9374, a Rare Actinomycete.</title>
        <authorList>
            <person name="Dohra H."/>
            <person name="Suzuki T."/>
            <person name="Inoue Y."/>
            <person name="Kodani S."/>
        </authorList>
    </citation>
    <scope>NUCLEOTIDE SEQUENCE [LARGE SCALE GENOMIC DNA]</scope>
    <source>
        <strain evidence="6 7">JCM 9374</strain>
    </source>
</reference>
<dbReference type="PROSITE" id="PS51683">
    <property type="entry name" value="SAM_OMT_II"/>
    <property type="match status" value="1"/>
</dbReference>
<dbReference type="SUPFAM" id="SSF53335">
    <property type="entry name" value="S-adenosyl-L-methionine-dependent methyltransferases"/>
    <property type="match status" value="1"/>
</dbReference>
<dbReference type="Proteomes" id="UP000077701">
    <property type="component" value="Unassembled WGS sequence"/>
</dbReference>
<evidence type="ECO:0000313" key="6">
    <source>
        <dbReference type="EMBL" id="GAT67122.1"/>
    </source>
</evidence>
<dbReference type="InterPro" id="IPR016461">
    <property type="entry name" value="COMT-like"/>
</dbReference>
<dbReference type="GO" id="GO:0032259">
    <property type="term" value="P:methylation"/>
    <property type="evidence" value="ECO:0007669"/>
    <property type="project" value="UniProtKB-KW"/>
</dbReference>
<evidence type="ECO:0000256" key="2">
    <source>
        <dbReference type="ARBA" id="ARBA00022679"/>
    </source>
</evidence>
<dbReference type="InterPro" id="IPR036390">
    <property type="entry name" value="WH_DNA-bd_sf"/>
</dbReference>
<dbReference type="Pfam" id="PF00891">
    <property type="entry name" value="Methyltransf_2"/>
    <property type="match status" value="1"/>
</dbReference>
<name>A0A171CRZ0_9ACTN</name>
<dbReference type="AlphaFoldDB" id="A0A171CRZ0"/>
<organism evidence="6 7">
    <name type="scientific">Planomonospora sphaerica</name>
    <dbReference type="NCBI Taxonomy" id="161355"/>
    <lineage>
        <taxon>Bacteria</taxon>
        <taxon>Bacillati</taxon>
        <taxon>Actinomycetota</taxon>
        <taxon>Actinomycetes</taxon>
        <taxon>Streptosporangiales</taxon>
        <taxon>Streptosporangiaceae</taxon>
        <taxon>Planomonospora</taxon>
    </lineage>
</organism>